<feature type="transmembrane region" description="Helical" evidence="1">
    <location>
        <begin position="59"/>
        <end position="77"/>
    </location>
</feature>
<protein>
    <submittedName>
        <fullName evidence="2">DoxX family protein</fullName>
    </submittedName>
</protein>
<feature type="transmembrane region" description="Helical" evidence="1">
    <location>
        <begin position="84"/>
        <end position="106"/>
    </location>
</feature>
<dbReference type="EMBL" id="CP106679">
    <property type="protein sequence ID" value="UXP31713.1"/>
    <property type="molecule type" value="Genomic_DNA"/>
</dbReference>
<keyword evidence="1" id="KW-0812">Transmembrane</keyword>
<feature type="transmembrane region" description="Helical" evidence="1">
    <location>
        <begin position="112"/>
        <end position="129"/>
    </location>
</feature>
<accession>A0ABY6CMH1</accession>
<keyword evidence="1" id="KW-0472">Membrane</keyword>
<evidence type="ECO:0000313" key="3">
    <source>
        <dbReference type="Proteomes" id="UP001065174"/>
    </source>
</evidence>
<keyword evidence="3" id="KW-1185">Reference proteome</keyword>
<sequence>MINRFQIIKYTPRIVVAFILLQTLWFKFGIGGAEALEESKMIFVTLSNALFGNNHHEAFLRIGTGIVELAISILIFTRWSYYGALMGIGVMIGALLSHLLFLGISINQDSGQLMAMSIITLIGCIKIAYDEKFSKV</sequence>
<evidence type="ECO:0000256" key="1">
    <source>
        <dbReference type="SAM" id="Phobius"/>
    </source>
</evidence>
<dbReference type="RefSeq" id="WP_262309152.1">
    <property type="nucleotide sequence ID" value="NZ_CP106679.1"/>
</dbReference>
<gene>
    <name evidence="2" type="ORF">N6H18_15290</name>
</gene>
<name>A0ABY6CMH1_9BACT</name>
<reference evidence="2" key="1">
    <citation type="submission" date="2022-09" db="EMBL/GenBank/DDBJ databases">
        <title>Comparative genomics and taxonomic characterization of three novel marine species of genus Reichenbachiella exhibiting antioxidant and polysaccharide degradation activities.</title>
        <authorList>
            <person name="Muhammad N."/>
            <person name="Lee Y.-J."/>
            <person name="Ko J."/>
            <person name="Kim S.-G."/>
        </authorList>
    </citation>
    <scope>NUCLEOTIDE SEQUENCE</scope>
    <source>
        <strain evidence="2">BKB1-1</strain>
    </source>
</reference>
<proteinExistence type="predicted"/>
<keyword evidence="1" id="KW-1133">Transmembrane helix</keyword>
<organism evidence="2 3">
    <name type="scientific">Reichenbachiella agarivorans</name>
    <dbReference type="NCBI Taxonomy" id="2979464"/>
    <lineage>
        <taxon>Bacteria</taxon>
        <taxon>Pseudomonadati</taxon>
        <taxon>Bacteroidota</taxon>
        <taxon>Cytophagia</taxon>
        <taxon>Cytophagales</taxon>
        <taxon>Reichenbachiellaceae</taxon>
        <taxon>Reichenbachiella</taxon>
    </lineage>
</organism>
<evidence type="ECO:0000313" key="2">
    <source>
        <dbReference type="EMBL" id="UXP31713.1"/>
    </source>
</evidence>
<dbReference type="Proteomes" id="UP001065174">
    <property type="component" value="Chromosome"/>
</dbReference>